<evidence type="ECO:0000259" key="5">
    <source>
        <dbReference type="Pfam" id="PF22725"/>
    </source>
</evidence>
<keyword evidence="2" id="KW-0560">Oxidoreductase</keyword>
<dbReference type="GO" id="GO:0016491">
    <property type="term" value="F:oxidoreductase activity"/>
    <property type="evidence" value="ECO:0007669"/>
    <property type="project" value="UniProtKB-KW"/>
</dbReference>
<comment type="caution">
    <text evidence="6">The sequence shown here is derived from an EMBL/GenBank/DDBJ whole genome shotgun (WGS) entry which is preliminary data.</text>
</comment>
<dbReference type="InterPro" id="IPR036291">
    <property type="entry name" value="NAD(P)-bd_dom_sf"/>
</dbReference>
<evidence type="ECO:0000313" key="7">
    <source>
        <dbReference type="Proteomes" id="UP000824037"/>
    </source>
</evidence>
<dbReference type="SUPFAM" id="SSF55347">
    <property type="entry name" value="Glyceraldehyde-3-phosphate dehydrogenase-like, C-terminal domain"/>
    <property type="match status" value="1"/>
</dbReference>
<reference evidence="6" key="1">
    <citation type="journal article" date="2021" name="PeerJ">
        <title>Extensive microbial diversity within the chicken gut microbiome revealed by metagenomics and culture.</title>
        <authorList>
            <person name="Gilroy R."/>
            <person name="Ravi A."/>
            <person name="Getino M."/>
            <person name="Pursley I."/>
            <person name="Horton D.L."/>
            <person name="Alikhan N.F."/>
            <person name="Baker D."/>
            <person name="Gharbi K."/>
            <person name="Hall N."/>
            <person name="Watson M."/>
            <person name="Adriaenssens E.M."/>
            <person name="Foster-Nyarko E."/>
            <person name="Jarju S."/>
            <person name="Secka A."/>
            <person name="Antonio M."/>
            <person name="Oren A."/>
            <person name="Chaudhuri R.R."/>
            <person name="La Ragione R."/>
            <person name="Hildebrand F."/>
            <person name="Pallen M.J."/>
        </authorList>
    </citation>
    <scope>NUCLEOTIDE SEQUENCE</scope>
    <source>
        <strain evidence="6">ChiGjej4B4-7305</strain>
    </source>
</reference>
<evidence type="ECO:0000259" key="4">
    <source>
        <dbReference type="Pfam" id="PF01408"/>
    </source>
</evidence>
<dbReference type="InterPro" id="IPR051317">
    <property type="entry name" value="Gfo/Idh/MocA_oxidoreduct"/>
</dbReference>
<dbReference type="InterPro" id="IPR000683">
    <property type="entry name" value="Gfo/Idh/MocA-like_OxRdtase_N"/>
</dbReference>
<gene>
    <name evidence="6" type="ORF">H9815_07445</name>
</gene>
<dbReference type="Gene3D" id="3.30.360.10">
    <property type="entry name" value="Dihydrodipicolinate Reductase, domain 2"/>
    <property type="match status" value="1"/>
</dbReference>
<dbReference type="AlphaFoldDB" id="A0A9D2EE36"/>
<evidence type="ECO:0000313" key="6">
    <source>
        <dbReference type="EMBL" id="HIZ35597.1"/>
    </source>
</evidence>
<dbReference type="Gene3D" id="3.40.50.720">
    <property type="entry name" value="NAD(P)-binding Rossmann-like Domain"/>
    <property type="match status" value="1"/>
</dbReference>
<feature type="domain" description="Gfo/Idh/MocA-like oxidoreductase N-terminal" evidence="4">
    <location>
        <begin position="3"/>
        <end position="61"/>
    </location>
</feature>
<dbReference type="SUPFAM" id="SSF51735">
    <property type="entry name" value="NAD(P)-binding Rossmann-fold domains"/>
    <property type="match status" value="1"/>
</dbReference>
<dbReference type="GO" id="GO:0000166">
    <property type="term" value="F:nucleotide binding"/>
    <property type="evidence" value="ECO:0007669"/>
    <property type="project" value="InterPro"/>
</dbReference>
<evidence type="ECO:0000256" key="2">
    <source>
        <dbReference type="ARBA" id="ARBA00023002"/>
    </source>
</evidence>
<protein>
    <submittedName>
        <fullName evidence="6">Gfo/Idh/MocA family oxidoreductase</fullName>
    </submittedName>
</protein>
<keyword evidence="3" id="KW-0520">NAD</keyword>
<accession>A0A9D2EE36</accession>
<dbReference type="EMBL" id="DXBY01000128">
    <property type="protein sequence ID" value="HIZ35597.1"/>
    <property type="molecule type" value="Genomic_DNA"/>
</dbReference>
<sequence length="302" mass="31976">RGELDAVSVAVPTFLHAPVAIAALEAGAHVLTEKPMARTSAEAEAMVAAARAAGRVLQVAFNYRYRGDISALAEQVEQGVLGRVYHARAWWLRRAGIPTLGSWFTNREMAGGGPLIDLGVHVLDATLQLMGNPQVAAVSASTHSELGQRGLGGASTQKQSVGSAYEVEDLAVVLLRMTNGSSLALESSWATHRPQGDELAITLYGTDAGADLTIVDYAPETTVRIYQTAPDGTEDVELPGRPGTGHTGVVDSFLDAVADPATWSEQDGSAAAELTRVIEACYRSAEQNREVQLTRPEEETAQ</sequence>
<name>A0A9D2EE36_9MICO</name>
<comment type="similarity">
    <text evidence="1">Belongs to the Gfo/Idh/MocA family.</text>
</comment>
<dbReference type="PANTHER" id="PTHR43708:SF5">
    <property type="entry name" value="CONSERVED EXPRESSED OXIDOREDUCTASE (EUROFUNG)-RELATED"/>
    <property type="match status" value="1"/>
</dbReference>
<feature type="non-terminal residue" evidence="6">
    <location>
        <position position="1"/>
    </location>
</feature>
<evidence type="ECO:0000256" key="3">
    <source>
        <dbReference type="ARBA" id="ARBA00023027"/>
    </source>
</evidence>
<evidence type="ECO:0000256" key="1">
    <source>
        <dbReference type="ARBA" id="ARBA00010928"/>
    </source>
</evidence>
<dbReference type="Pfam" id="PF01408">
    <property type="entry name" value="GFO_IDH_MocA"/>
    <property type="match status" value="1"/>
</dbReference>
<reference evidence="6" key="2">
    <citation type="submission" date="2021-04" db="EMBL/GenBank/DDBJ databases">
        <authorList>
            <person name="Gilroy R."/>
        </authorList>
    </citation>
    <scope>NUCLEOTIDE SEQUENCE</scope>
    <source>
        <strain evidence="6">ChiGjej4B4-7305</strain>
    </source>
</reference>
<organism evidence="6 7">
    <name type="scientific">Candidatus Ruania gallistercoris</name>
    <dbReference type="NCBI Taxonomy" id="2838746"/>
    <lineage>
        <taxon>Bacteria</taxon>
        <taxon>Bacillati</taxon>
        <taxon>Actinomycetota</taxon>
        <taxon>Actinomycetes</taxon>
        <taxon>Micrococcales</taxon>
        <taxon>Ruaniaceae</taxon>
        <taxon>Ruania</taxon>
    </lineage>
</organism>
<proteinExistence type="inferred from homology"/>
<dbReference type="PANTHER" id="PTHR43708">
    <property type="entry name" value="CONSERVED EXPRESSED OXIDOREDUCTASE (EUROFUNG)"/>
    <property type="match status" value="1"/>
</dbReference>
<dbReference type="Proteomes" id="UP000824037">
    <property type="component" value="Unassembled WGS sequence"/>
</dbReference>
<feature type="domain" description="GFO/IDH/MocA-like oxidoreductase" evidence="5">
    <location>
        <begin position="71"/>
        <end position="208"/>
    </location>
</feature>
<dbReference type="InterPro" id="IPR055170">
    <property type="entry name" value="GFO_IDH_MocA-like_dom"/>
</dbReference>
<dbReference type="Pfam" id="PF22725">
    <property type="entry name" value="GFO_IDH_MocA_C3"/>
    <property type="match status" value="1"/>
</dbReference>